<sequence length="152" mass="16804">MSEPGKTKSPLYKERVLPNFGTFAAIFALLPSIAIISEPFDIRIGLVIGVLVVITIWILLVLRAPKIELSQLELKVGRVAISRNLIGEAEIISKDRIFLERGPKLDPGAHKVFQGSVKSAIKIPIADPEDPTPYWLISTRKPDKLAELLKKS</sequence>
<organism evidence="2">
    <name type="scientific">freshwater metagenome</name>
    <dbReference type="NCBI Taxonomy" id="449393"/>
    <lineage>
        <taxon>unclassified sequences</taxon>
        <taxon>metagenomes</taxon>
        <taxon>ecological metagenomes</taxon>
    </lineage>
</organism>
<proteinExistence type="predicted"/>
<evidence type="ECO:0000256" key="1">
    <source>
        <dbReference type="SAM" id="Phobius"/>
    </source>
</evidence>
<keyword evidence="1" id="KW-1133">Transmembrane helix</keyword>
<name>A0A6J6ISQ5_9ZZZZ</name>
<evidence type="ECO:0000313" key="2">
    <source>
        <dbReference type="EMBL" id="CAB4627448.1"/>
    </source>
</evidence>
<keyword evidence="1" id="KW-0812">Transmembrane</keyword>
<feature type="transmembrane region" description="Helical" evidence="1">
    <location>
        <begin position="42"/>
        <end position="62"/>
    </location>
</feature>
<keyword evidence="1" id="KW-0472">Membrane</keyword>
<dbReference type="AlphaFoldDB" id="A0A6J6ISQ5"/>
<dbReference type="EMBL" id="CAEZVU010000001">
    <property type="protein sequence ID" value="CAB4627448.1"/>
    <property type="molecule type" value="Genomic_DNA"/>
</dbReference>
<reference evidence="2" key="1">
    <citation type="submission" date="2020-05" db="EMBL/GenBank/DDBJ databases">
        <authorList>
            <person name="Chiriac C."/>
            <person name="Salcher M."/>
            <person name="Ghai R."/>
            <person name="Kavagutti S V."/>
        </authorList>
    </citation>
    <scope>NUCLEOTIDE SEQUENCE</scope>
</reference>
<feature type="transmembrane region" description="Helical" evidence="1">
    <location>
        <begin position="16"/>
        <end position="36"/>
    </location>
</feature>
<protein>
    <submittedName>
        <fullName evidence="2">Unannotated protein</fullName>
    </submittedName>
</protein>
<gene>
    <name evidence="2" type="ORF">UFOPK2132_00017</name>
</gene>
<dbReference type="Pfam" id="PF11292">
    <property type="entry name" value="DUF3093"/>
    <property type="match status" value="1"/>
</dbReference>
<dbReference type="InterPro" id="IPR021443">
    <property type="entry name" value="DUF3093"/>
</dbReference>
<accession>A0A6J6ISQ5</accession>